<organism evidence="1 2">
    <name type="scientific">Roseobacter fucihabitans</name>
    <dbReference type="NCBI Taxonomy" id="1537242"/>
    <lineage>
        <taxon>Bacteria</taxon>
        <taxon>Pseudomonadati</taxon>
        <taxon>Pseudomonadota</taxon>
        <taxon>Alphaproteobacteria</taxon>
        <taxon>Rhodobacterales</taxon>
        <taxon>Roseobacteraceae</taxon>
        <taxon>Roseobacter</taxon>
    </lineage>
</organism>
<evidence type="ECO:0008006" key="3">
    <source>
        <dbReference type="Google" id="ProtNLM"/>
    </source>
</evidence>
<name>A0ABZ2BVG0_9RHOB</name>
<protein>
    <recommendedName>
        <fullName evidence="3">Transposase</fullName>
    </recommendedName>
</protein>
<dbReference type="EMBL" id="CP143423">
    <property type="protein sequence ID" value="WVX48879.1"/>
    <property type="molecule type" value="Genomic_DNA"/>
</dbReference>
<sequence length="60" mass="6737">MDDTGVLMRAGIANRTAFCHLSDRSNAGVVGDRGLLGLFFGFCGFRRHGYWCVLRHDYNL</sequence>
<evidence type="ECO:0000313" key="1">
    <source>
        <dbReference type="EMBL" id="WVX48879.1"/>
    </source>
</evidence>
<proteinExistence type="predicted"/>
<keyword evidence="2" id="KW-1185">Reference proteome</keyword>
<dbReference type="Proteomes" id="UP001318682">
    <property type="component" value="Chromosome"/>
</dbReference>
<accession>A0ABZ2BVG0</accession>
<gene>
    <name evidence="1" type="ORF">ROLI_019620</name>
</gene>
<reference evidence="2" key="1">
    <citation type="submission" date="2024-01" db="EMBL/GenBank/DDBJ databases">
        <title>Roseobacter fucihabitans sp. nov., isolated from the brown alga Fucus spiralis.</title>
        <authorList>
            <person name="Hahnke S."/>
            <person name="Berger M."/>
            <person name="Schlingloff A."/>
            <person name="Athale I."/>
            <person name="Neumann-Schaal M."/>
            <person name="Adenaya A."/>
            <person name="Poehlein A."/>
            <person name="Daniel R."/>
            <person name="Pertersen J."/>
            <person name="Brinkhoff T."/>
        </authorList>
    </citation>
    <scope>NUCLEOTIDE SEQUENCE [LARGE SCALE GENOMIC DNA]</scope>
    <source>
        <strain evidence="2">B14</strain>
    </source>
</reference>
<evidence type="ECO:0000313" key="2">
    <source>
        <dbReference type="Proteomes" id="UP001318682"/>
    </source>
</evidence>